<dbReference type="PROSITE" id="PS50293">
    <property type="entry name" value="TPR_REGION"/>
    <property type="match status" value="1"/>
</dbReference>
<dbReference type="Proteomes" id="UP001483337">
    <property type="component" value="Chromosome"/>
</dbReference>
<reference evidence="1 2" key="1">
    <citation type="submission" date="2024-04" db="EMBL/GenBank/DDBJ databases">
        <title>Okeanomitos corallinicola gen. &amp; sp. nov. (Nostocales, Cyanobacteria), a new toxic marine heterocyst-forming cyanobacterium from a coral reef.</title>
        <authorList>
            <person name="Li H."/>
            <person name="Li R."/>
            <person name="Kang J."/>
            <person name="Hii K.S."/>
            <person name="Mohamed H.F."/>
            <person name="Xu X."/>
            <person name="Luo Z."/>
        </authorList>
    </citation>
    <scope>NUCLEOTIDE SEQUENCE [LARGE SCALE GENOMIC DNA]</scope>
    <source>
        <strain evidence="1 2">TIOX110</strain>
    </source>
</reference>
<dbReference type="Gene3D" id="1.25.40.10">
    <property type="entry name" value="Tetratricopeptide repeat domain"/>
    <property type="match status" value="1"/>
</dbReference>
<protein>
    <recommendedName>
        <fullName evidence="3">Tetratricopeptide repeat protein</fullName>
    </recommendedName>
</protein>
<keyword evidence="2" id="KW-1185">Reference proteome</keyword>
<accession>A0ABZ2UXK5</accession>
<evidence type="ECO:0008006" key="3">
    <source>
        <dbReference type="Google" id="ProtNLM"/>
    </source>
</evidence>
<dbReference type="SUPFAM" id="SSF48452">
    <property type="entry name" value="TPR-like"/>
    <property type="match status" value="1"/>
</dbReference>
<name>A0ABZ2UXK5_9CYAN</name>
<evidence type="ECO:0000313" key="2">
    <source>
        <dbReference type="Proteomes" id="UP001483337"/>
    </source>
</evidence>
<sequence length="56" mass="6378">MSKSISDNNLSKIEKLLLDLKQAKAVNDHHKQAQLLMNLGSAYYSQGDYEQAFLCY</sequence>
<evidence type="ECO:0000313" key="1">
    <source>
        <dbReference type="EMBL" id="WZB90141.1"/>
    </source>
</evidence>
<gene>
    <name evidence="1" type="ORF">WJM97_10830</name>
</gene>
<dbReference type="EMBL" id="CP150886">
    <property type="protein sequence ID" value="WZB90141.1"/>
    <property type="molecule type" value="Genomic_DNA"/>
</dbReference>
<dbReference type="RefSeq" id="WP_353933035.1">
    <property type="nucleotide sequence ID" value="NZ_CP150886.1"/>
</dbReference>
<proteinExistence type="predicted"/>
<organism evidence="1 2">
    <name type="scientific">Okeanomitos corallinicola TIOX110</name>
    <dbReference type="NCBI Taxonomy" id="3133117"/>
    <lineage>
        <taxon>Bacteria</taxon>
        <taxon>Bacillati</taxon>
        <taxon>Cyanobacteriota</taxon>
        <taxon>Cyanophyceae</taxon>
        <taxon>Nostocales</taxon>
        <taxon>Aphanizomenonaceae</taxon>
        <taxon>Okeanomitos</taxon>
    </lineage>
</organism>
<dbReference type="InterPro" id="IPR011990">
    <property type="entry name" value="TPR-like_helical_dom_sf"/>
</dbReference>